<dbReference type="PANTHER" id="PTHR12677:SF59">
    <property type="entry name" value="GOLGI APPARATUS MEMBRANE PROTEIN TVP38-RELATED"/>
    <property type="match status" value="1"/>
</dbReference>
<reference evidence="10" key="1">
    <citation type="submission" date="2022-05" db="EMBL/GenBank/DDBJ databases">
        <title>Genomic analysis of Brachybacterium sp. CBA3104.</title>
        <authorList>
            <person name="Roh S.W."/>
            <person name="Kim Y.B."/>
            <person name="Kim Y."/>
        </authorList>
    </citation>
    <scope>NUCLEOTIDE SEQUENCE</scope>
    <source>
        <strain evidence="10">CBA3104</strain>
    </source>
</reference>
<feature type="transmembrane region" description="Helical" evidence="7">
    <location>
        <begin position="61"/>
        <end position="82"/>
    </location>
</feature>
<evidence type="ECO:0000313" key="11">
    <source>
        <dbReference type="Proteomes" id="UP001055868"/>
    </source>
</evidence>
<dbReference type="Proteomes" id="UP001055868">
    <property type="component" value="Chromosome"/>
</dbReference>
<evidence type="ECO:0000256" key="4">
    <source>
        <dbReference type="ARBA" id="ARBA00022692"/>
    </source>
</evidence>
<feature type="transmembrane region" description="Helical" evidence="7">
    <location>
        <begin position="186"/>
        <end position="207"/>
    </location>
</feature>
<feature type="transmembrane region" description="Helical" evidence="7">
    <location>
        <begin position="219"/>
        <end position="243"/>
    </location>
</feature>
<keyword evidence="5 7" id="KW-1133">Transmembrane helix</keyword>
<evidence type="ECO:0000256" key="7">
    <source>
        <dbReference type="RuleBase" id="RU366058"/>
    </source>
</evidence>
<dbReference type="Pfam" id="PF09335">
    <property type="entry name" value="VTT_dom"/>
    <property type="match status" value="1"/>
</dbReference>
<name>A0ABY4N994_9MICO</name>
<dbReference type="InterPro" id="IPR032816">
    <property type="entry name" value="VTT_dom"/>
</dbReference>
<evidence type="ECO:0000256" key="3">
    <source>
        <dbReference type="ARBA" id="ARBA00022475"/>
    </source>
</evidence>
<feature type="transmembrane region" description="Helical" evidence="7">
    <location>
        <begin position="141"/>
        <end position="166"/>
    </location>
</feature>
<organism evidence="10 11">
    <name type="scientific">Brachybacterium kimchii</name>
    <dbReference type="NCBI Taxonomy" id="2942909"/>
    <lineage>
        <taxon>Bacteria</taxon>
        <taxon>Bacillati</taxon>
        <taxon>Actinomycetota</taxon>
        <taxon>Actinomycetes</taxon>
        <taxon>Micrococcales</taxon>
        <taxon>Dermabacteraceae</taxon>
        <taxon>Brachybacterium</taxon>
    </lineage>
</organism>
<comment type="subcellular location">
    <subcellularLocation>
        <location evidence="1 7">Cell membrane</location>
        <topology evidence="1 7">Multi-pass membrane protein</topology>
    </subcellularLocation>
</comment>
<evidence type="ECO:0000259" key="9">
    <source>
        <dbReference type="Pfam" id="PF09335"/>
    </source>
</evidence>
<evidence type="ECO:0000313" key="10">
    <source>
        <dbReference type="EMBL" id="UQN31128.1"/>
    </source>
</evidence>
<keyword evidence="6 7" id="KW-0472">Membrane</keyword>
<dbReference type="InterPro" id="IPR015414">
    <property type="entry name" value="TMEM64"/>
</dbReference>
<feature type="transmembrane region" description="Helical" evidence="7">
    <location>
        <begin position="102"/>
        <end position="129"/>
    </location>
</feature>
<keyword evidence="3 7" id="KW-1003">Cell membrane</keyword>
<evidence type="ECO:0000256" key="6">
    <source>
        <dbReference type="ARBA" id="ARBA00023136"/>
    </source>
</evidence>
<sequence>MSTTIPGRTTRPARPARPAVLERPATGPSVSSSAVSPAPTDAAAAVTGDTSAAPRRDPLRVAVRLAPLLGLLACAGAVIWGLRAGVLDSQEHLQSFIDSLGAFGPVVLVLLSGASVVFPIIPGGILVLAAPVLFGPVEGTLLSYLAVCAGSFANFAIARHMGLGLIERAFSESTVEKYLGWTRRPRFTTLFATAIALPVAPDDLLCYLAGTTRMRWRTFALIILACKPWALLAYGLGVSALLMKVVPW</sequence>
<evidence type="ECO:0000256" key="1">
    <source>
        <dbReference type="ARBA" id="ARBA00004651"/>
    </source>
</evidence>
<feature type="domain" description="VTT" evidence="9">
    <location>
        <begin position="121"/>
        <end position="237"/>
    </location>
</feature>
<comment type="similarity">
    <text evidence="2 7">Belongs to the TVP38/TMEM64 family.</text>
</comment>
<accession>A0ABY4N994</accession>
<dbReference type="RefSeq" id="WP_249480538.1">
    <property type="nucleotide sequence ID" value="NZ_CP097218.1"/>
</dbReference>
<feature type="region of interest" description="Disordered" evidence="8">
    <location>
        <begin position="1"/>
        <end position="51"/>
    </location>
</feature>
<protein>
    <recommendedName>
        <fullName evidence="7">TVP38/TMEM64 family membrane protein</fullName>
    </recommendedName>
</protein>
<evidence type="ECO:0000256" key="2">
    <source>
        <dbReference type="ARBA" id="ARBA00008640"/>
    </source>
</evidence>
<keyword evidence="4 7" id="KW-0812">Transmembrane</keyword>
<gene>
    <name evidence="10" type="ORF">M4486_07565</name>
</gene>
<evidence type="ECO:0000256" key="8">
    <source>
        <dbReference type="SAM" id="MobiDB-lite"/>
    </source>
</evidence>
<dbReference type="PANTHER" id="PTHR12677">
    <property type="entry name" value="GOLGI APPARATUS MEMBRANE PROTEIN TVP38-RELATED"/>
    <property type="match status" value="1"/>
</dbReference>
<proteinExistence type="inferred from homology"/>
<evidence type="ECO:0000256" key="5">
    <source>
        <dbReference type="ARBA" id="ARBA00022989"/>
    </source>
</evidence>
<keyword evidence="11" id="KW-1185">Reference proteome</keyword>
<dbReference type="EMBL" id="CP097218">
    <property type="protein sequence ID" value="UQN31128.1"/>
    <property type="molecule type" value="Genomic_DNA"/>
</dbReference>